<evidence type="ECO:0000256" key="1">
    <source>
        <dbReference type="ARBA" id="ARBA00005613"/>
    </source>
</evidence>
<dbReference type="InterPro" id="IPR034751">
    <property type="entry name" value="Yippee"/>
</dbReference>
<feature type="compositionally biased region" description="Low complexity" evidence="4">
    <location>
        <begin position="298"/>
        <end position="313"/>
    </location>
</feature>
<dbReference type="GO" id="GO:0046872">
    <property type="term" value="F:metal ion binding"/>
    <property type="evidence" value="ECO:0007669"/>
    <property type="project" value="UniProtKB-KW"/>
</dbReference>
<proteinExistence type="inferred from homology"/>
<evidence type="ECO:0000256" key="4">
    <source>
        <dbReference type="SAM" id="MobiDB-lite"/>
    </source>
</evidence>
<dbReference type="OrthoDB" id="6407410at2759"/>
<evidence type="ECO:0000259" key="5">
    <source>
        <dbReference type="PROSITE" id="PS51792"/>
    </source>
</evidence>
<comment type="caution">
    <text evidence="6">The sequence shown here is derived from an EMBL/GenBank/DDBJ whole genome shotgun (WGS) entry which is preliminary data.</text>
</comment>
<keyword evidence="7" id="KW-1185">Reference proteome</keyword>
<dbReference type="PROSITE" id="PS51792">
    <property type="entry name" value="YIPPEE"/>
    <property type="match status" value="2"/>
</dbReference>
<dbReference type="Proteomes" id="UP001152747">
    <property type="component" value="Unassembled WGS sequence"/>
</dbReference>
<feature type="region of interest" description="Disordered" evidence="4">
    <location>
        <begin position="412"/>
        <end position="471"/>
    </location>
</feature>
<dbReference type="AlphaFoldDB" id="A0A9P1N4B4"/>
<dbReference type="EMBL" id="CANHGI010000004">
    <property type="protein sequence ID" value="CAI5447445.1"/>
    <property type="molecule type" value="Genomic_DNA"/>
</dbReference>
<keyword evidence="3" id="KW-0862">Zinc</keyword>
<protein>
    <recommendedName>
        <fullName evidence="5">Yippee domain-containing protein</fullName>
    </recommendedName>
</protein>
<dbReference type="InterPro" id="IPR004910">
    <property type="entry name" value="Yippee/Mis18/Cereblon"/>
</dbReference>
<accession>A0A9P1N4B4</accession>
<feature type="compositionally biased region" description="Acidic residues" evidence="4">
    <location>
        <begin position="459"/>
        <end position="471"/>
    </location>
</feature>
<dbReference type="Pfam" id="PF03226">
    <property type="entry name" value="Yippee-Mis18"/>
    <property type="match status" value="2"/>
</dbReference>
<dbReference type="PANTHER" id="PTHR13848">
    <property type="entry name" value="PROTEIN YIPPEE-LIKE CG15309-RELATED"/>
    <property type="match status" value="1"/>
</dbReference>
<name>A0A9P1N4B4_9PELO</name>
<evidence type="ECO:0000313" key="7">
    <source>
        <dbReference type="Proteomes" id="UP001152747"/>
    </source>
</evidence>
<gene>
    <name evidence="6" type="ORF">CAMP_LOCUS10082</name>
</gene>
<feature type="compositionally biased region" description="Basic and acidic residues" evidence="4">
    <location>
        <begin position="441"/>
        <end position="458"/>
    </location>
</feature>
<feature type="domain" description="Yippee" evidence="5">
    <location>
        <begin position="14"/>
        <end position="111"/>
    </location>
</feature>
<evidence type="ECO:0000256" key="2">
    <source>
        <dbReference type="ARBA" id="ARBA00022723"/>
    </source>
</evidence>
<reference evidence="6" key="1">
    <citation type="submission" date="2022-11" db="EMBL/GenBank/DDBJ databases">
        <authorList>
            <person name="Kikuchi T."/>
        </authorList>
    </citation>
    <scope>NUCLEOTIDE SEQUENCE</scope>
    <source>
        <strain evidence="6">PS1010</strain>
    </source>
</reference>
<dbReference type="InterPro" id="IPR039058">
    <property type="entry name" value="Yippee_fam"/>
</dbReference>
<comment type="similarity">
    <text evidence="1">Belongs to the yippee family.</text>
</comment>
<evidence type="ECO:0000313" key="6">
    <source>
        <dbReference type="EMBL" id="CAI5447445.1"/>
    </source>
</evidence>
<keyword evidence="2" id="KW-0479">Metal-binding</keyword>
<organism evidence="6 7">
    <name type="scientific">Caenorhabditis angaria</name>
    <dbReference type="NCBI Taxonomy" id="860376"/>
    <lineage>
        <taxon>Eukaryota</taxon>
        <taxon>Metazoa</taxon>
        <taxon>Ecdysozoa</taxon>
        <taxon>Nematoda</taxon>
        <taxon>Chromadorea</taxon>
        <taxon>Rhabditida</taxon>
        <taxon>Rhabditina</taxon>
        <taxon>Rhabditomorpha</taxon>
        <taxon>Rhabditoidea</taxon>
        <taxon>Rhabditidae</taxon>
        <taxon>Peloderinae</taxon>
        <taxon>Caenorhabditis</taxon>
    </lineage>
</organism>
<sequence>MGRRFIGNFGGKGTVYSCRNCDTYLTSHGEMTSPNFNGSTGPAMLFYKVWNIDHGKMESRKMTTGWHVVRDVVCTVCKRRVGWMYEMACEPSQEYKEGQVILECGLINNRTAFDDPLGDDVQERRLLPMIPTLERPPGRIHHRRRQNRESENTNRSGNRYFWLENLMGKAFYDHLGGTSFYTCEKCGVYLSNKNEILSTNFTGVTGQAYLFKNVINIRLGRCDQREMLTGLHFVRDVFCQKCNRKIGWMYEFAISDTERYKEGAVTLEKKLIKKVESFEEEPRRVQNSARDAFDETQNENSANTSTTSTHTITRGPAEQRATRNFGLFEPIAQIEERIRHGARGYLIGHPRETADHDFFRAPSVSRYTQREDLFPPFRAPRRLDPQNMPVHFHEEMQNALNLFDIPQSLRGFSQPHYEPEDNEPEETFPDRENQIGIMLREALRERGRDEAERRLRMENEEEDDEERDLEW</sequence>
<evidence type="ECO:0000256" key="3">
    <source>
        <dbReference type="ARBA" id="ARBA00022833"/>
    </source>
</evidence>
<feature type="region of interest" description="Disordered" evidence="4">
    <location>
        <begin position="282"/>
        <end position="321"/>
    </location>
</feature>
<feature type="domain" description="Yippee" evidence="5">
    <location>
        <begin position="179"/>
        <end position="276"/>
    </location>
</feature>